<dbReference type="Gene3D" id="3.90.700.10">
    <property type="entry name" value="Succinate dehydrogenase/fumarate reductase flavoprotein, catalytic domain"/>
    <property type="match status" value="1"/>
</dbReference>
<dbReference type="Proteomes" id="UP000769766">
    <property type="component" value="Unassembled WGS sequence"/>
</dbReference>
<dbReference type="GO" id="GO:0009061">
    <property type="term" value="P:anaerobic respiration"/>
    <property type="evidence" value="ECO:0007669"/>
    <property type="project" value="TreeGrafter"/>
</dbReference>
<comment type="catalytic activity">
    <reaction evidence="5">
        <text>a quinone + succinate = fumarate + a quinol</text>
        <dbReference type="Rhea" id="RHEA:40523"/>
        <dbReference type="ChEBI" id="CHEBI:24646"/>
        <dbReference type="ChEBI" id="CHEBI:29806"/>
        <dbReference type="ChEBI" id="CHEBI:30031"/>
        <dbReference type="ChEBI" id="CHEBI:132124"/>
        <dbReference type="EC" id="1.3.5.1"/>
    </reaction>
</comment>
<feature type="non-terminal residue" evidence="8">
    <location>
        <position position="265"/>
    </location>
</feature>
<dbReference type="GO" id="GO:0008177">
    <property type="term" value="F:succinate dehydrogenase (quinone) activity"/>
    <property type="evidence" value="ECO:0007669"/>
    <property type="project" value="UniProtKB-EC"/>
</dbReference>
<dbReference type="PANTHER" id="PTHR11632:SF51">
    <property type="entry name" value="SUCCINATE DEHYDROGENASE [UBIQUINONE] FLAVOPROTEIN SUBUNIT, MITOCHONDRIAL"/>
    <property type="match status" value="1"/>
</dbReference>
<proteinExistence type="predicted"/>
<dbReference type="InterPro" id="IPR030664">
    <property type="entry name" value="SdhA/FrdA/AprA"/>
</dbReference>
<dbReference type="Pfam" id="PF00890">
    <property type="entry name" value="FAD_binding_2"/>
    <property type="match status" value="1"/>
</dbReference>
<dbReference type="InterPro" id="IPR036188">
    <property type="entry name" value="FAD/NAD-bd_sf"/>
</dbReference>
<evidence type="ECO:0000259" key="7">
    <source>
        <dbReference type="Pfam" id="PF00890"/>
    </source>
</evidence>
<dbReference type="SUPFAM" id="SSF51905">
    <property type="entry name" value="FAD/NAD(P)-binding domain"/>
    <property type="match status" value="1"/>
</dbReference>
<dbReference type="GO" id="GO:0050660">
    <property type="term" value="F:flavin adenine dinucleotide binding"/>
    <property type="evidence" value="ECO:0007669"/>
    <property type="project" value="TreeGrafter"/>
</dbReference>
<evidence type="ECO:0000256" key="2">
    <source>
        <dbReference type="ARBA" id="ARBA00004515"/>
    </source>
</evidence>
<comment type="subcellular location">
    <subcellularLocation>
        <location evidence="2">Cell inner membrane</location>
        <topology evidence="2">Peripheral membrane protein</topology>
        <orientation evidence="2">Cytoplasmic side</orientation>
    </subcellularLocation>
</comment>
<accession>A0A932CQP4</accession>
<reference evidence="8" key="1">
    <citation type="submission" date="2020-07" db="EMBL/GenBank/DDBJ databases">
        <title>Huge and variable diversity of episymbiotic CPR bacteria and DPANN archaea in groundwater ecosystems.</title>
        <authorList>
            <person name="He C.Y."/>
            <person name="Keren R."/>
            <person name="Whittaker M."/>
            <person name="Farag I.F."/>
            <person name="Doudna J."/>
            <person name="Cate J.H.D."/>
            <person name="Banfield J.F."/>
        </authorList>
    </citation>
    <scope>NUCLEOTIDE SEQUENCE</scope>
    <source>
        <strain evidence="8">NC_groundwater_672_Ag_B-0.1um_62_36</strain>
    </source>
</reference>
<sequence length="265" mass="28649">MRTHEAIVVGGGLAGLRAAIELNRHNVRVAILSLTHPLRSHSVAAQGGVNAPLGNHPRGGQDSPERHAADTVKGSDYLADQGAVLQMTRQAAERIYELEHWGCPFSRTPEGKIAQRPFGGGAFPRTCYASDKTGQMLLHTLYQQTLRFKHEAEREELAFYDEWVVLSLVVAEGRCCGVVALNLVTGELEALAAQTVILATGGAGRIYRNSTNALINSGFGMAVAYWAGVPLKDMEFVQFHPTTLYGSNILMTEGCRGEGGYLLNT</sequence>
<protein>
    <submittedName>
        <fullName evidence="8">FAD-binding protein</fullName>
    </submittedName>
</protein>
<evidence type="ECO:0000313" key="8">
    <source>
        <dbReference type="EMBL" id="MBI2877751.1"/>
    </source>
</evidence>
<dbReference type="GO" id="GO:0009055">
    <property type="term" value="F:electron transfer activity"/>
    <property type="evidence" value="ECO:0007669"/>
    <property type="project" value="TreeGrafter"/>
</dbReference>
<dbReference type="AlphaFoldDB" id="A0A932CQP4"/>
<comment type="caution">
    <text evidence="8">The sequence shown here is derived from an EMBL/GenBank/DDBJ whole genome shotgun (WGS) entry which is preliminary data.</text>
</comment>
<evidence type="ECO:0000256" key="4">
    <source>
        <dbReference type="ARBA" id="ARBA00023002"/>
    </source>
</evidence>
<keyword evidence="3" id="KW-0285">Flavoprotein</keyword>
<dbReference type="PANTHER" id="PTHR11632">
    <property type="entry name" value="SUCCINATE DEHYDROGENASE 2 FLAVOPROTEIN SUBUNIT"/>
    <property type="match status" value="1"/>
</dbReference>
<dbReference type="InterPro" id="IPR003952">
    <property type="entry name" value="FRD_SDH_FAD_BS"/>
</dbReference>
<evidence type="ECO:0000313" key="9">
    <source>
        <dbReference type="Proteomes" id="UP000769766"/>
    </source>
</evidence>
<evidence type="ECO:0000256" key="1">
    <source>
        <dbReference type="ARBA" id="ARBA00001974"/>
    </source>
</evidence>
<gene>
    <name evidence="8" type="ORF">HYY20_12810</name>
</gene>
<evidence type="ECO:0000256" key="6">
    <source>
        <dbReference type="SAM" id="MobiDB-lite"/>
    </source>
</evidence>
<dbReference type="GO" id="GO:0005886">
    <property type="term" value="C:plasma membrane"/>
    <property type="evidence" value="ECO:0007669"/>
    <property type="project" value="UniProtKB-SubCell"/>
</dbReference>
<dbReference type="EMBL" id="JACPRF010000390">
    <property type="protein sequence ID" value="MBI2877751.1"/>
    <property type="molecule type" value="Genomic_DNA"/>
</dbReference>
<organism evidence="8 9">
    <name type="scientific">Tectimicrobiota bacterium</name>
    <dbReference type="NCBI Taxonomy" id="2528274"/>
    <lineage>
        <taxon>Bacteria</taxon>
        <taxon>Pseudomonadati</taxon>
        <taxon>Nitrospinota/Tectimicrobiota group</taxon>
        <taxon>Candidatus Tectimicrobiota</taxon>
    </lineage>
</organism>
<dbReference type="InterPro" id="IPR003953">
    <property type="entry name" value="FAD-dep_OxRdtase_2_FAD-bd"/>
</dbReference>
<comment type="cofactor">
    <cofactor evidence="1">
        <name>FAD</name>
        <dbReference type="ChEBI" id="CHEBI:57692"/>
    </cofactor>
</comment>
<feature type="region of interest" description="Disordered" evidence="6">
    <location>
        <begin position="46"/>
        <end position="68"/>
    </location>
</feature>
<name>A0A932CQP4_UNCTE</name>
<evidence type="ECO:0000256" key="3">
    <source>
        <dbReference type="ARBA" id="ARBA00022630"/>
    </source>
</evidence>
<evidence type="ECO:0000256" key="5">
    <source>
        <dbReference type="ARBA" id="ARBA00049220"/>
    </source>
</evidence>
<dbReference type="Gene3D" id="3.50.50.60">
    <property type="entry name" value="FAD/NAD(P)-binding domain"/>
    <property type="match status" value="1"/>
</dbReference>
<dbReference type="InterPro" id="IPR027477">
    <property type="entry name" value="Succ_DH/fumarate_Rdtase_cat_sf"/>
</dbReference>
<feature type="domain" description="FAD-dependent oxidoreductase 2 FAD-binding" evidence="7">
    <location>
        <begin position="6"/>
        <end position="264"/>
    </location>
</feature>
<dbReference type="PROSITE" id="PS00504">
    <property type="entry name" value="FRD_SDH_FAD_BINDING"/>
    <property type="match status" value="1"/>
</dbReference>
<keyword evidence="4" id="KW-0560">Oxidoreductase</keyword>